<comment type="function">
    <text evidence="8">Part of an ABC transporter complex. Transmembrane domains (TMD) form a pore in the inner membrane and the ATP-binding domain (NBD) is responsible for energy generation.</text>
</comment>
<dbReference type="GO" id="GO:0015421">
    <property type="term" value="F:ABC-type oligopeptide transporter activity"/>
    <property type="evidence" value="ECO:0007669"/>
    <property type="project" value="TreeGrafter"/>
</dbReference>
<dbReference type="GO" id="GO:0016887">
    <property type="term" value="F:ATP hydrolysis activity"/>
    <property type="evidence" value="ECO:0007669"/>
    <property type="project" value="InterPro"/>
</dbReference>
<dbReference type="PROSITE" id="PS50929">
    <property type="entry name" value="ABC_TM1F"/>
    <property type="match status" value="1"/>
</dbReference>
<dbReference type="InterPro" id="IPR017871">
    <property type="entry name" value="ABC_transporter-like_CS"/>
</dbReference>
<dbReference type="PROSITE" id="PS50893">
    <property type="entry name" value="ABC_TRANSPORTER_2"/>
    <property type="match status" value="1"/>
</dbReference>
<evidence type="ECO:0000256" key="3">
    <source>
        <dbReference type="ARBA" id="ARBA00022692"/>
    </source>
</evidence>
<evidence type="ECO:0000256" key="6">
    <source>
        <dbReference type="ARBA" id="ARBA00022989"/>
    </source>
</evidence>
<evidence type="ECO:0000256" key="9">
    <source>
        <dbReference type="SAM" id="Phobius"/>
    </source>
</evidence>
<dbReference type="InterPro" id="IPR003593">
    <property type="entry name" value="AAA+_ATPase"/>
</dbReference>
<accession>A0A8I1GF62</accession>
<feature type="domain" description="ABC transmembrane type-1" evidence="11">
    <location>
        <begin position="34"/>
        <end position="315"/>
    </location>
</feature>
<dbReference type="InterPro" id="IPR011527">
    <property type="entry name" value="ABC1_TM_dom"/>
</dbReference>
<comment type="subcellular location">
    <subcellularLocation>
        <location evidence="1">Cell membrane</location>
        <topology evidence="1">Multi-pass membrane protein</topology>
    </subcellularLocation>
</comment>
<dbReference type="Proteomes" id="UP000623250">
    <property type="component" value="Unassembled WGS sequence"/>
</dbReference>
<dbReference type="PROSITE" id="PS00211">
    <property type="entry name" value="ABC_TRANSPORTER_1"/>
    <property type="match status" value="1"/>
</dbReference>
<comment type="caution">
    <text evidence="12">The sequence shown here is derived from an EMBL/GenBank/DDBJ whole genome shotgun (WGS) entry which is preliminary data.</text>
</comment>
<evidence type="ECO:0000256" key="5">
    <source>
        <dbReference type="ARBA" id="ARBA00022840"/>
    </source>
</evidence>
<evidence type="ECO:0000256" key="1">
    <source>
        <dbReference type="ARBA" id="ARBA00004651"/>
    </source>
</evidence>
<dbReference type="EMBL" id="JAEMUK010000008">
    <property type="protein sequence ID" value="MBJ7542716.1"/>
    <property type="molecule type" value="Genomic_DNA"/>
</dbReference>
<dbReference type="Pfam" id="PF00005">
    <property type="entry name" value="ABC_tran"/>
    <property type="match status" value="1"/>
</dbReference>
<organism evidence="12 13">
    <name type="scientific">Rhodomicrobium udaipurense</name>
    <dbReference type="NCBI Taxonomy" id="1202716"/>
    <lineage>
        <taxon>Bacteria</taxon>
        <taxon>Pseudomonadati</taxon>
        <taxon>Pseudomonadota</taxon>
        <taxon>Alphaproteobacteria</taxon>
        <taxon>Hyphomicrobiales</taxon>
        <taxon>Hyphomicrobiaceae</taxon>
        <taxon>Rhodomicrobium</taxon>
    </lineage>
</organism>
<feature type="transmembrane region" description="Helical" evidence="9">
    <location>
        <begin position="29"/>
        <end position="53"/>
    </location>
</feature>
<gene>
    <name evidence="12" type="ORF">JDN41_04000</name>
</gene>
<feature type="transmembrane region" description="Helical" evidence="9">
    <location>
        <begin position="255"/>
        <end position="277"/>
    </location>
</feature>
<dbReference type="Gene3D" id="3.40.50.300">
    <property type="entry name" value="P-loop containing nucleotide triphosphate hydrolases"/>
    <property type="match status" value="1"/>
</dbReference>
<comment type="similarity">
    <text evidence="2">Belongs to the ABC transporter superfamily.</text>
</comment>
<evidence type="ECO:0000259" key="10">
    <source>
        <dbReference type="PROSITE" id="PS50893"/>
    </source>
</evidence>
<dbReference type="InterPro" id="IPR039421">
    <property type="entry name" value="Type_1_exporter"/>
</dbReference>
<evidence type="ECO:0000256" key="8">
    <source>
        <dbReference type="ARBA" id="ARBA00024725"/>
    </source>
</evidence>
<keyword evidence="6 9" id="KW-1133">Transmembrane helix</keyword>
<dbReference type="CDD" id="cd18552">
    <property type="entry name" value="ABC_6TM_MsbA_like"/>
    <property type="match status" value="1"/>
</dbReference>
<keyword evidence="7 9" id="KW-0472">Membrane</keyword>
<reference evidence="12 13" key="1">
    <citation type="submission" date="2020-12" db="EMBL/GenBank/DDBJ databases">
        <title>Revised draft genomes of Rhodomicrobium vannielii ATCC 17100 and Rhodomicrobium udaipurense JA643.</title>
        <authorList>
            <person name="Conners E.M."/>
            <person name="Davenport E.J."/>
            <person name="Bose A."/>
        </authorList>
    </citation>
    <scope>NUCLEOTIDE SEQUENCE [LARGE SCALE GENOMIC DNA]</scope>
    <source>
        <strain evidence="12 13">JA643</strain>
    </source>
</reference>
<proteinExistence type="inferred from homology"/>
<dbReference type="AlphaFoldDB" id="A0A8I1GF62"/>
<dbReference type="Pfam" id="PF00664">
    <property type="entry name" value="ABC_membrane"/>
    <property type="match status" value="1"/>
</dbReference>
<evidence type="ECO:0000313" key="13">
    <source>
        <dbReference type="Proteomes" id="UP000623250"/>
    </source>
</evidence>
<keyword evidence="5 12" id="KW-0067">ATP-binding</keyword>
<evidence type="ECO:0000256" key="4">
    <source>
        <dbReference type="ARBA" id="ARBA00022741"/>
    </source>
</evidence>
<feature type="transmembrane region" description="Helical" evidence="9">
    <location>
        <begin position="142"/>
        <end position="164"/>
    </location>
</feature>
<protein>
    <submittedName>
        <fullName evidence="12">ABC transporter ATP-binding protein</fullName>
    </submittedName>
</protein>
<evidence type="ECO:0000259" key="11">
    <source>
        <dbReference type="PROSITE" id="PS50929"/>
    </source>
</evidence>
<dbReference type="SUPFAM" id="SSF52540">
    <property type="entry name" value="P-loop containing nucleoside triphosphate hydrolases"/>
    <property type="match status" value="1"/>
</dbReference>
<dbReference type="InterPro" id="IPR003439">
    <property type="entry name" value="ABC_transporter-like_ATP-bd"/>
</dbReference>
<feature type="transmembrane region" description="Helical" evidence="9">
    <location>
        <begin position="170"/>
        <end position="188"/>
    </location>
</feature>
<dbReference type="PANTHER" id="PTHR43394">
    <property type="entry name" value="ATP-DEPENDENT PERMEASE MDL1, MITOCHONDRIAL"/>
    <property type="match status" value="1"/>
</dbReference>
<feature type="domain" description="ABC transporter" evidence="10">
    <location>
        <begin position="350"/>
        <end position="585"/>
    </location>
</feature>
<keyword evidence="4" id="KW-0547">Nucleotide-binding</keyword>
<dbReference type="GO" id="GO:0005886">
    <property type="term" value="C:plasma membrane"/>
    <property type="evidence" value="ECO:0007669"/>
    <property type="project" value="UniProtKB-SubCell"/>
</dbReference>
<dbReference type="SUPFAM" id="SSF90123">
    <property type="entry name" value="ABC transporter transmembrane region"/>
    <property type="match status" value="1"/>
</dbReference>
<dbReference type="InterPro" id="IPR027417">
    <property type="entry name" value="P-loop_NTPase"/>
</dbReference>
<dbReference type="RefSeq" id="WP_037233328.1">
    <property type="nucleotide sequence ID" value="NZ_JAEMUK010000008.1"/>
</dbReference>
<keyword evidence="3 9" id="KW-0812">Transmembrane</keyword>
<dbReference type="SMART" id="SM00382">
    <property type="entry name" value="AAA"/>
    <property type="match status" value="1"/>
</dbReference>
<name>A0A8I1GF62_9HYPH</name>
<evidence type="ECO:0000256" key="7">
    <source>
        <dbReference type="ARBA" id="ARBA00023136"/>
    </source>
</evidence>
<dbReference type="PANTHER" id="PTHR43394:SF1">
    <property type="entry name" value="ATP-BINDING CASSETTE SUB-FAMILY B MEMBER 10, MITOCHONDRIAL"/>
    <property type="match status" value="1"/>
</dbReference>
<sequence length="615" mass="67934">MSKRPQNRPVHKSSFWLIRQLWADHVRKYLWRLVGAFILISILAGVTGLYPIVIKYSYDLLAKGEMNYLWMIMLAMVGVTALKGLLDYLQAVYTNRISITLGLDMQKRLYAHLMQADFARLSSESPGNLVTRVNGDLGTVQSAIMAVFTVAIRDVLTVFSLVISMLYLDWVMTLVILLFYPLAAFPIAQVGRIVRKYASHGWAQIGNTTAVLIEHLSSLRLIKTYRLEQYSYDRVSDQLERAVDFQRKTVRVKAALNPILEVFGGLAVAGVVGLAAYRISQDSKTVGDFTGFIAALLMAAQPIRSFGNLNNRIQEGLAAAERFYQVLTEKPSVVSPPDAKPLTLSGGGRIEFENVSFSYNNDGRNAVRDFSLTIEPNTTVALVGKSGAGKSTIFNLVPRLYDPQSGRILIDGQHLREVEVESIRDQMALVSQDITLFDDTVAANIALGRLDATHDEILAAAKAANAHDFIERLPEGYDTRLGDRGMRLSGGQRQRVALARAILRDAPILLLDEATSALDAESERLVQEALAKFSESRTTLVIAHRLSTVKNADMICVMEDGCITEKGTHAELLARDGDYAQFCKSQMLTPEDQDYAKHIAAVGGKQERASEESAA</sequence>
<evidence type="ECO:0000313" key="12">
    <source>
        <dbReference type="EMBL" id="MBJ7542716.1"/>
    </source>
</evidence>
<keyword evidence="13" id="KW-1185">Reference proteome</keyword>
<evidence type="ECO:0000256" key="2">
    <source>
        <dbReference type="ARBA" id="ARBA00005417"/>
    </source>
</evidence>
<dbReference type="Gene3D" id="1.20.1560.10">
    <property type="entry name" value="ABC transporter type 1, transmembrane domain"/>
    <property type="match status" value="1"/>
</dbReference>
<dbReference type="FunFam" id="3.40.50.300:FF:000218">
    <property type="entry name" value="Multidrug ABC transporter ATP-binding protein"/>
    <property type="match status" value="1"/>
</dbReference>
<feature type="transmembrane region" description="Helical" evidence="9">
    <location>
        <begin position="68"/>
        <end position="86"/>
    </location>
</feature>
<dbReference type="InterPro" id="IPR036640">
    <property type="entry name" value="ABC1_TM_sf"/>
</dbReference>
<dbReference type="GO" id="GO:0005524">
    <property type="term" value="F:ATP binding"/>
    <property type="evidence" value="ECO:0007669"/>
    <property type="project" value="UniProtKB-KW"/>
</dbReference>